<proteinExistence type="predicted"/>
<gene>
    <name evidence="2" type="ORF">DFR36_103182</name>
</gene>
<name>A0A317RCB5_9BURK</name>
<comment type="caution">
    <text evidence="2">The sequence shown here is derived from an EMBL/GenBank/DDBJ whole genome shotgun (WGS) entry which is preliminary data.</text>
</comment>
<sequence length="282" mass="29484">MLKRLIAAVALLGAGLAQAFMPQGGTWVVTSEVNGKPGRGLALDAQNGILVVQMYAYESGGQPTFYLASGALQNDRFSAPLMRYSGGRYFGSGPRSGVEAGSPGNVSIRFTSGATGFITFPNEPEVAISRFNFGYAFAPASLRGVWTFTSFGSDGTLADVVELIQQGNPTANGNGLVANSNATFGCEHQVRGSLAGGVLCVKINTAGQLLRGYFFAYSVNEGEGVSNREGKGPDQVLIVRRLTTSQGVGTGIVYKAEDQESAPPGALASHIERLAEGWEADN</sequence>
<dbReference type="Proteomes" id="UP000246483">
    <property type="component" value="Unassembled WGS sequence"/>
</dbReference>
<keyword evidence="1" id="KW-0732">Signal</keyword>
<organism evidence="2 3">
    <name type="scientific">Melaminivora alkalimesophila</name>
    <dbReference type="NCBI Taxonomy" id="1165852"/>
    <lineage>
        <taxon>Bacteria</taxon>
        <taxon>Pseudomonadati</taxon>
        <taxon>Pseudomonadota</taxon>
        <taxon>Betaproteobacteria</taxon>
        <taxon>Burkholderiales</taxon>
        <taxon>Comamonadaceae</taxon>
        <taxon>Melaminivora</taxon>
    </lineage>
</organism>
<accession>A0A317RCB5</accession>
<dbReference type="RefSeq" id="WP_110012148.1">
    <property type="nucleotide sequence ID" value="NZ_QGUB01000003.1"/>
</dbReference>
<reference evidence="2 3" key="1">
    <citation type="submission" date="2018-05" db="EMBL/GenBank/DDBJ databases">
        <title>Genomic Encyclopedia of Type Strains, Phase IV (KMG-IV): sequencing the most valuable type-strain genomes for metagenomic binning, comparative biology and taxonomic classification.</title>
        <authorList>
            <person name="Goeker M."/>
        </authorList>
    </citation>
    <scope>NUCLEOTIDE SEQUENCE [LARGE SCALE GENOMIC DNA]</scope>
    <source>
        <strain evidence="2 3">DSM 26006</strain>
    </source>
</reference>
<feature type="signal peptide" evidence="1">
    <location>
        <begin position="1"/>
        <end position="19"/>
    </location>
</feature>
<dbReference type="EMBL" id="QGUB01000003">
    <property type="protein sequence ID" value="PWW46907.1"/>
    <property type="molecule type" value="Genomic_DNA"/>
</dbReference>
<feature type="chain" id="PRO_5016270107" evidence="1">
    <location>
        <begin position="20"/>
        <end position="282"/>
    </location>
</feature>
<dbReference type="OrthoDB" id="8803453at2"/>
<evidence type="ECO:0000256" key="1">
    <source>
        <dbReference type="SAM" id="SignalP"/>
    </source>
</evidence>
<protein>
    <submittedName>
        <fullName evidence="2">Uncharacterized protein</fullName>
    </submittedName>
</protein>
<keyword evidence="3" id="KW-1185">Reference proteome</keyword>
<evidence type="ECO:0000313" key="2">
    <source>
        <dbReference type="EMBL" id="PWW46907.1"/>
    </source>
</evidence>
<dbReference type="AlphaFoldDB" id="A0A317RCB5"/>
<evidence type="ECO:0000313" key="3">
    <source>
        <dbReference type="Proteomes" id="UP000246483"/>
    </source>
</evidence>